<dbReference type="InParanoid" id="A0A0V0QGC1"/>
<feature type="coiled-coil region" evidence="1">
    <location>
        <begin position="852"/>
        <end position="879"/>
    </location>
</feature>
<evidence type="ECO:0000313" key="3">
    <source>
        <dbReference type="EMBL" id="KRX01315.1"/>
    </source>
</evidence>
<dbReference type="OMA" id="YFDFNQT"/>
<dbReference type="Proteomes" id="UP000054937">
    <property type="component" value="Unassembled WGS sequence"/>
</dbReference>
<reference evidence="3 4" key="1">
    <citation type="journal article" date="2015" name="Sci. Rep.">
        <title>Genome of the facultative scuticociliatosis pathogen Pseudocohnilembus persalinus provides insight into its virulence through horizontal gene transfer.</title>
        <authorList>
            <person name="Xiong J."/>
            <person name="Wang G."/>
            <person name="Cheng J."/>
            <person name="Tian M."/>
            <person name="Pan X."/>
            <person name="Warren A."/>
            <person name="Jiang C."/>
            <person name="Yuan D."/>
            <person name="Miao W."/>
        </authorList>
    </citation>
    <scope>NUCLEOTIDE SEQUENCE [LARGE SCALE GENOMIC DNA]</scope>
    <source>
        <strain evidence="3">36N120E</strain>
    </source>
</reference>
<organism evidence="3 4">
    <name type="scientific">Pseudocohnilembus persalinus</name>
    <name type="common">Ciliate</name>
    <dbReference type="NCBI Taxonomy" id="266149"/>
    <lineage>
        <taxon>Eukaryota</taxon>
        <taxon>Sar</taxon>
        <taxon>Alveolata</taxon>
        <taxon>Ciliophora</taxon>
        <taxon>Intramacronucleata</taxon>
        <taxon>Oligohymenophorea</taxon>
        <taxon>Scuticociliatia</taxon>
        <taxon>Philasterida</taxon>
        <taxon>Pseudocohnilembidae</taxon>
        <taxon>Pseudocohnilembus</taxon>
    </lineage>
</organism>
<evidence type="ECO:0000313" key="4">
    <source>
        <dbReference type="Proteomes" id="UP000054937"/>
    </source>
</evidence>
<sequence length="1847" mass="223034">MPNQNSTANLYLSSINGDIQQQRRGTRLSISVQHVQKQQKLNLKSYDKHSILEFQQLIPEFKDLSYKKFDSQVFQLIQDFWYFHVFEGYISHISAQDLQNLLEEKQIDISFLFADNQTVQKQNKEQLMILKNKDILFKLLAQNDNLKKILYQIKNYQQLDSGQLSLSKMKKIYGQVQISNFYDHFTNKSQKYQILFINDPKKNEQLIQNFKLKPENIQKRVKKLDIIQQHEQKEDNDNDKNNISTSNQNSDDANSVNSNIENYQNNQTQNKTSNYSTIENSPKKQSEETIIIYQNLNIQENTDFSIFLDILKQLQWLEIHGSELEFEDDNQEQNKEINDIDKEKDQNSNNLDQNKIEEEQNRIRLKAKKEEEIKKAQNTQLINFDLKENLQYFQIIAIRSFFIPLENYKEEIKHLRIKNSEIICYILTQIIERIITTSIIENHQYDLLDKILKTEIFPNKNQYKAILLDLFMFNSENNLWVRFSFENQEEIMIQIYNYINENFSREIIEALESFNNQGSTTNQVHLIEQYFPNFSKLKTREILYIVQNLCFELLDKEQVQEAINLLFKNKLEEIGLIFSHIYEQYVDPQFLKFSVSFIYSSRFITTHIIKSQQINGNYQFKYIFAKLSKKQRSNFKILLREDTQQCILFLQNYVKKQDFSKIEIQNYKKNYITYLNQHHFNSEIQELFKFFVSVGCHKLLVQLVIFNQQNAILDDQFKFEYQNLNTVKSLEIISWDAQIIINLILLQNDQNFRKQLFNFILQQFKQSPKHKPLPDKILANFSKSLIFVSFIIPSITNSGRRRNEGSEKKTGEIDLNFFQTIITHYLSHYNNEEQNQQMFNYRFLYQYFQEFLVISQNLIKGYEQQIEQKQEEEDVQEDQLLLQIENVYSHLLNLFYKSIEFQQFVAQKKQFELKIDQWFYFQNKQRNVYLGTKEYFKVYLNHFQKWTNNLEPIIQTLYQNKQQQQFLQNYSDQKVEQKENITENFHQTQLNDEQIQKLKVFLNNKNLEKFIQELKDQEIKQNLSQIFQQFQEETKEYKSLMLNNLKYLVSKKDQIEINYIFQYSDFITQNLFSNSKENDILKKFTQQEGQEIKKQHENYEYDENDNYNNYNEENQSDFDQNSFYKPVPKKELNLNEIYENHVKLLQEQFIVDQFKDLQRDMYQQFQTHILVNTKISEKIVFQMEIDQESFKMTPLNLKKAIFQQIYEGNLLKEQKFLENIEYVLTNIANENCYTFDQKYYVNDFPIYSSNYDCKKCNQSIEFNENNDDFILKNNKQVNYDQEIQKICSNCQKYYQQKQYISHNNCLTFQKFGLQTNQNGFKEELVCQNCKIQRLKYFYNNLNNLLNEEIHVDTINHFNKVQQKYKHHEKINVLPVEFYEFPKEILREQSKFKLVYLEEDDYEQKTAFQAQKQNMIQFIEQYEKMVVLKLSNEEIPQINQELYFTVLQDEIKTKRAKKQSSINNNIYDDKIENYESINENIEITYSKIIFSQQSYTFYQYFLFRKTMNDFLFQLLYKDQQNLNFNIKFNLKSVWEHLFTPSLLKMKKIKNKENINYMSFLQKLLEASAFKLLIYTIITRNIKEINQQINIFTNIYIQFEYKEEKGLSLLKDKQQSVLDKYISYYIPQYHLNLSTLYIIFPINIKQPNKIQYGQENSKQIDQNFNILSSQNHLLNKIFTQEGISQIFSANPNTVFDKDVSHKISKFINESQKYLSQFMIDNNSSINQPENIKAIQNFINFQDKRINYLGFLNEGEVKYQKINRQIKKWIRIQKKQQEKMIQLKLLEKNQIEEVHLKLNDFYSELADLKALTNPLQKFNKINEAFERLQQQIPNLIDLSQIDHLYKKWCL</sequence>
<comment type="caution">
    <text evidence="3">The sequence shown here is derived from an EMBL/GenBank/DDBJ whole genome shotgun (WGS) entry which is preliminary data.</text>
</comment>
<accession>A0A0V0QGC1</accession>
<feature type="region of interest" description="Disordered" evidence="2">
    <location>
        <begin position="230"/>
        <end position="284"/>
    </location>
</feature>
<feature type="compositionally biased region" description="Polar residues" evidence="2">
    <location>
        <begin position="243"/>
        <end position="280"/>
    </location>
</feature>
<gene>
    <name evidence="3" type="ORF">PPERSA_11762</name>
</gene>
<name>A0A0V0QGC1_PSEPJ</name>
<protein>
    <submittedName>
        <fullName evidence="3">Uncharacterized protein</fullName>
    </submittedName>
</protein>
<evidence type="ECO:0000256" key="2">
    <source>
        <dbReference type="SAM" id="MobiDB-lite"/>
    </source>
</evidence>
<evidence type="ECO:0000256" key="1">
    <source>
        <dbReference type="SAM" id="Coils"/>
    </source>
</evidence>
<proteinExistence type="predicted"/>
<keyword evidence="1" id="KW-0175">Coiled coil</keyword>
<keyword evidence="4" id="KW-1185">Reference proteome</keyword>
<feature type="region of interest" description="Disordered" evidence="2">
    <location>
        <begin position="338"/>
        <end position="357"/>
    </location>
</feature>
<dbReference type="EMBL" id="LDAU01000171">
    <property type="protein sequence ID" value="KRX01315.1"/>
    <property type="molecule type" value="Genomic_DNA"/>
</dbReference>
<feature type="compositionally biased region" description="Basic and acidic residues" evidence="2">
    <location>
        <begin position="230"/>
        <end position="240"/>
    </location>
</feature>